<feature type="signal peptide" evidence="1">
    <location>
        <begin position="1"/>
        <end position="30"/>
    </location>
</feature>
<dbReference type="InterPro" id="IPR002477">
    <property type="entry name" value="Peptidoglycan-bd-like"/>
</dbReference>
<keyword evidence="4" id="KW-1185">Reference proteome</keyword>
<dbReference type="Proteomes" id="UP001223072">
    <property type="component" value="Unassembled WGS sequence"/>
</dbReference>
<accession>A0ABU0RRS4</accession>
<protein>
    <submittedName>
        <fullName evidence="3">Peptidoglycan hydrolase-like protein with peptidoglycan-binding domain</fullName>
    </submittedName>
</protein>
<gene>
    <name evidence="3" type="ORF">QFZ49_004621</name>
</gene>
<sequence>MNLKKIVGAATGVLMLAGLGTVATATSASASGNCYFMQYHNSDLAPHSYWVPDHNLSYSPGNHDGCVVILQQELNEAYGAGLATDGYFGQNTLKWVRTFQGDFHCAGGVDGIAGANTFSCLNWVTDHYQAS</sequence>
<keyword evidence="1" id="KW-0732">Signal</keyword>
<evidence type="ECO:0000256" key="1">
    <source>
        <dbReference type="SAM" id="SignalP"/>
    </source>
</evidence>
<dbReference type="SUPFAM" id="SSF47090">
    <property type="entry name" value="PGBD-like"/>
    <property type="match status" value="1"/>
</dbReference>
<dbReference type="EMBL" id="JAUSZS010000004">
    <property type="protein sequence ID" value="MDQ0934681.1"/>
    <property type="molecule type" value="Genomic_DNA"/>
</dbReference>
<evidence type="ECO:0000259" key="2">
    <source>
        <dbReference type="Pfam" id="PF01471"/>
    </source>
</evidence>
<feature type="domain" description="Peptidoglycan binding-like" evidence="2">
    <location>
        <begin position="67"/>
        <end position="120"/>
    </location>
</feature>
<evidence type="ECO:0000313" key="4">
    <source>
        <dbReference type="Proteomes" id="UP001223072"/>
    </source>
</evidence>
<dbReference type="InterPro" id="IPR036366">
    <property type="entry name" value="PGBDSf"/>
</dbReference>
<dbReference type="InterPro" id="IPR036365">
    <property type="entry name" value="PGBD-like_sf"/>
</dbReference>
<dbReference type="RefSeq" id="WP_307628236.1">
    <property type="nucleotide sequence ID" value="NZ_JAUSZS010000004.1"/>
</dbReference>
<feature type="chain" id="PRO_5046117108" evidence="1">
    <location>
        <begin position="31"/>
        <end position="131"/>
    </location>
</feature>
<reference evidence="3 4" key="1">
    <citation type="submission" date="2023-07" db="EMBL/GenBank/DDBJ databases">
        <title>Comparative genomics of wheat-associated soil bacteria to identify genetic determinants of phenazine resistance.</title>
        <authorList>
            <person name="Mouncey N."/>
        </authorList>
    </citation>
    <scope>NUCLEOTIDE SEQUENCE [LARGE SCALE GENOMIC DNA]</scope>
    <source>
        <strain evidence="3 4">W2I16</strain>
    </source>
</reference>
<evidence type="ECO:0000313" key="3">
    <source>
        <dbReference type="EMBL" id="MDQ0934681.1"/>
    </source>
</evidence>
<dbReference type="Pfam" id="PF01471">
    <property type="entry name" value="PG_binding_1"/>
    <property type="match status" value="1"/>
</dbReference>
<comment type="caution">
    <text evidence="3">The sequence shown here is derived from an EMBL/GenBank/DDBJ whole genome shotgun (WGS) entry which is preliminary data.</text>
</comment>
<name>A0ABU0RRS4_9ACTN</name>
<organism evidence="3 4">
    <name type="scientific">Streptomyces turgidiscabies</name>
    <dbReference type="NCBI Taxonomy" id="85558"/>
    <lineage>
        <taxon>Bacteria</taxon>
        <taxon>Bacillati</taxon>
        <taxon>Actinomycetota</taxon>
        <taxon>Actinomycetes</taxon>
        <taxon>Kitasatosporales</taxon>
        <taxon>Streptomycetaceae</taxon>
        <taxon>Streptomyces</taxon>
    </lineage>
</organism>
<proteinExistence type="predicted"/>
<dbReference type="Gene3D" id="1.10.101.10">
    <property type="entry name" value="PGBD-like superfamily/PGBD"/>
    <property type="match status" value="1"/>
</dbReference>